<reference evidence="3 4" key="1">
    <citation type="submission" date="2017-04" db="EMBL/GenBank/DDBJ databases">
        <title>Draft genome sequence of Marssonina coronaria NL1: causal agent of apple blotch.</title>
        <authorList>
            <person name="Cheng Q."/>
        </authorList>
    </citation>
    <scope>NUCLEOTIDE SEQUENCE [LARGE SCALE GENOMIC DNA]</scope>
    <source>
        <strain evidence="3 4">NL1</strain>
    </source>
</reference>
<dbReference type="AlphaFoldDB" id="A0A218YZX9"/>
<feature type="chain" id="PRO_5012578184" evidence="1">
    <location>
        <begin position="19"/>
        <end position="223"/>
    </location>
</feature>
<proteinExistence type="predicted"/>
<dbReference type="EMBL" id="MZNU01000302">
    <property type="protein sequence ID" value="OWP00900.1"/>
    <property type="molecule type" value="Genomic_DNA"/>
</dbReference>
<dbReference type="PANTHER" id="PTHR24094">
    <property type="entry name" value="SECRETED PROTEIN"/>
    <property type="match status" value="1"/>
</dbReference>
<sequence length="223" mass="24681">MVRLPRLAVAVLAVAVLAAPPSILPGRSVPGLPSIQSGRTVPGVPSIQIAEKLLYDIDVAPHGPQKGYSRELFPHWISLPGKCNTRKLVLQRDGSNAITGDACAILSGTWYSPYDGKTWSNASDVDIDHMVPLSNAWKSGAAAWTTDQRRDFANDLSNPQLWVVTDEVNRRKSDRGPELWMPPLESYHCTYARAWIKVKSVYNLSVTKEERDALYSMLDTCYS</sequence>
<evidence type="ECO:0000313" key="4">
    <source>
        <dbReference type="Proteomes" id="UP000242519"/>
    </source>
</evidence>
<dbReference type="STRING" id="503106.A0A218YZX9"/>
<gene>
    <name evidence="3" type="ORF">B2J93_2593</name>
</gene>
<evidence type="ECO:0000313" key="3">
    <source>
        <dbReference type="EMBL" id="OWP00900.1"/>
    </source>
</evidence>
<dbReference type="InterPro" id="IPR011089">
    <property type="entry name" value="GmrSD_C"/>
</dbReference>
<feature type="domain" description="GmrSD restriction endonucleases C-terminal" evidence="2">
    <location>
        <begin position="102"/>
        <end position="215"/>
    </location>
</feature>
<evidence type="ECO:0000259" key="2">
    <source>
        <dbReference type="Pfam" id="PF07510"/>
    </source>
</evidence>
<keyword evidence="4" id="KW-1185">Reference proteome</keyword>
<dbReference type="InParanoid" id="A0A218YZX9"/>
<feature type="signal peptide" evidence="1">
    <location>
        <begin position="1"/>
        <end position="18"/>
    </location>
</feature>
<dbReference type="OrthoDB" id="3162605at2759"/>
<keyword evidence="1" id="KW-0732">Signal</keyword>
<comment type="caution">
    <text evidence="3">The sequence shown here is derived from an EMBL/GenBank/DDBJ whole genome shotgun (WGS) entry which is preliminary data.</text>
</comment>
<name>A0A218YZX9_9HELO</name>
<accession>A0A218YZX9</accession>
<dbReference type="Proteomes" id="UP000242519">
    <property type="component" value="Unassembled WGS sequence"/>
</dbReference>
<dbReference type="Pfam" id="PF07510">
    <property type="entry name" value="GmrSD_C"/>
    <property type="match status" value="1"/>
</dbReference>
<evidence type="ECO:0000256" key="1">
    <source>
        <dbReference type="SAM" id="SignalP"/>
    </source>
</evidence>
<dbReference type="PANTHER" id="PTHR24094:SF15">
    <property type="entry name" value="AMP-DEPENDENT SYNTHETASE_LIGASE DOMAIN-CONTAINING PROTEIN-RELATED"/>
    <property type="match status" value="1"/>
</dbReference>
<protein>
    <submittedName>
        <fullName evidence="3">Secreted protein</fullName>
    </submittedName>
</protein>
<organism evidence="3 4">
    <name type="scientific">Diplocarpon coronariae</name>
    <dbReference type="NCBI Taxonomy" id="2795749"/>
    <lineage>
        <taxon>Eukaryota</taxon>
        <taxon>Fungi</taxon>
        <taxon>Dikarya</taxon>
        <taxon>Ascomycota</taxon>
        <taxon>Pezizomycotina</taxon>
        <taxon>Leotiomycetes</taxon>
        <taxon>Helotiales</taxon>
        <taxon>Drepanopezizaceae</taxon>
        <taxon>Diplocarpon</taxon>
    </lineage>
</organism>